<dbReference type="PIRSF" id="PIRSF002869">
    <property type="entry name" value="MviN"/>
    <property type="match status" value="1"/>
</dbReference>
<name>A0AAJ0UBG1_9GAMM</name>
<keyword evidence="10 11" id="KW-0961">Cell wall biogenesis/degradation</keyword>
<dbReference type="InterPro" id="IPR051050">
    <property type="entry name" value="Lipid_II_flippase_MurJ/MviN"/>
</dbReference>
<evidence type="ECO:0000256" key="9">
    <source>
        <dbReference type="ARBA" id="ARBA00061532"/>
    </source>
</evidence>
<feature type="transmembrane region" description="Helical" evidence="10">
    <location>
        <begin position="162"/>
        <end position="181"/>
    </location>
</feature>
<evidence type="ECO:0000256" key="4">
    <source>
        <dbReference type="ARBA" id="ARBA00022960"/>
    </source>
</evidence>
<evidence type="ECO:0000256" key="8">
    <source>
        <dbReference type="ARBA" id="ARBA00060041"/>
    </source>
</evidence>
<evidence type="ECO:0000256" key="10">
    <source>
        <dbReference type="HAMAP-Rule" id="MF_02078"/>
    </source>
</evidence>
<evidence type="ECO:0000313" key="13">
    <source>
        <dbReference type="Proteomes" id="UP001296776"/>
    </source>
</evidence>
<comment type="caution">
    <text evidence="12">The sequence shown here is derived from an EMBL/GenBank/DDBJ whole genome shotgun (WGS) entry which is preliminary data.</text>
</comment>
<comment type="similarity">
    <text evidence="9 10 11">Belongs to the MurJ/MviN family.</text>
</comment>
<evidence type="ECO:0000256" key="5">
    <source>
        <dbReference type="ARBA" id="ARBA00022984"/>
    </source>
</evidence>
<keyword evidence="10 11" id="KW-0813">Transport</keyword>
<dbReference type="Proteomes" id="UP001296776">
    <property type="component" value="Unassembled WGS sequence"/>
</dbReference>
<keyword evidence="4 10" id="KW-0133">Cell shape</keyword>
<evidence type="ECO:0000256" key="7">
    <source>
        <dbReference type="ARBA" id="ARBA00023136"/>
    </source>
</evidence>
<feature type="transmembrane region" description="Helical" evidence="10">
    <location>
        <begin position="355"/>
        <end position="372"/>
    </location>
</feature>
<feature type="transmembrane region" description="Helical" evidence="10">
    <location>
        <begin position="135"/>
        <end position="155"/>
    </location>
</feature>
<feature type="transmembrane region" description="Helical" evidence="10">
    <location>
        <begin position="230"/>
        <end position="255"/>
    </location>
</feature>
<feature type="transmembrane region" description="Helical" evidence="10">
    <location>
        <begin position="187"/>
        <end position="209"/>
    </location>
</feature>
<feature type="transmembrane region" description="Helical" evidence="10">
    <location>
        <begin position="482"/>
        <end position="502"/>
    </location>
</feature>
<feature type="transmembrane region" description="Helical" evidence="10">
    <location>
        <begin position="92"/>
        <end position="115"/>
    </location>
</feature>
<dbReference type="NCBIfam" id="TIGR01695">
    <property type="entry name" value="murJ_mviN"/>
    <property type="match status" value="1"/>
</dbReference>
<keyword evidence="2 10" id="KW-1003">Cell membrane</keyword>
<comment type="pathway">
    <text evidence="10">Cell wall biogenesis; peptidoglycan biosynthesis.</text>
</comment>
<reference evidence="12" key="1">
    <citation type="submission" date="2017-08" db="EMBL/GenBank/DDBJ databases">
        <authorList>
            <person name="Imhoff J.F."/>
            <person name="Rahn T."/>
            <person name="Kuenzel S."/>
            <person name="Neulinger S.C."/>
        </authorList>
    </citation>
    <scope>NUCLEOTIDE SEQUENCE</scope>
    <source>
        <strain evidence="12">DSM 11080</strain>
    </source>
</reference>
<feature type="transmembrane region" description="Helical" evidence="10">
    <location>
        <begin position="409"/>
        <end position="427"/>
    </location>
</feature>
<sequence length="519" mass="55721">MASLAASIAKVGSNTLLSRILGFVRDLLVARLFGADAGTDAFFVAFKIPNFMRRLFAEGAFSMAFVPVLNEYKEQRGFGALKTFIDDVAGTLGAVLLVITAVGVLGAPVLVLIFSPGFAADPAKQLLTADMLRLTFPYLLFISLTAFAGGILNTYERFGVPAFTPVLLNLSLIGCALWLAPQMETPIVALAWGVFIAGIAQLLFQLPFLHKLKLLPRPRLNPRDQGVRRIVRLMVPALFGVSVTQINLLIDTLLASFLETGSISWLYYSDRLMEFPLGILGVALGTVILPKLSRQHAAASPEAFSQTLDWALRWVLLLGLPAAVGLFALAGPMIATLFYSGEFTGYDVLMAERSLMAYALGLLAFLGIKVLAPGFYSRQDMQTPVNIAVVAMMINISLNILLMEPLGHAGLALATVIAAAANAALLLRGLSAQGVYRSLPGWGLLLLKGLIASLLMGALLWFASGPTAAWTDWTVIERILRLAGLIAIGALCYVLAALLFGIRPRHLLRMNPQAKPAAT</sequence>
<dbReference type="PRINTS" id="PR01806">
    <property type="entry name" value="VIRFACTRMVIN"/>
</dbReference>
<dbReference type="GO" id="GO:0015648">
    <property type="term" value="F:lipid-linked peptidoglycan transporter activity"/>
    <property type="evidence" value="ECO:0007669"/>
    <property type="project" value="UniProtKB-UniRule"/>
</dbReference>
<evidence type="ECO:0000256" key="2">
    <source>
        <dbReference type="ARBA" id="ARBA00022475"/>
    </source>
</evidence>
<feature type="transmembrane region" description="Helical" evidence="10">
    <location>
        <begin position="275"/>
        <end position="293"/>
    </location>
</feature>
<dbReference type="RefSeq" id="WP_200348838.1">
    <property type="nucleotide sequence ID" value="NZ_NRSJ01000086.1"/>
</dbReference>
<dbReference type="PANTHER" id="PTHR47019:SF1">
    <property type="entry name" value="LIPID II FLIPPASE MURJ"/>
    <property type="match status" value="1"/>
</dbReference>
<dbReference type="GO" id="GO:0071555">
    <property type="term" value="P:cell wall organization"/>
    <property type="evidence" value="ECO:0007669"/>
    <property type="project" value="UniProtKB-UniRule"/>
</dbReference>
<feature type="transmembrane region" description="Helical" evidence="10">
    <location>
        <begin position="439"/>
        <end position="462"/>
    </location>
</feature>
<keyword evidence="6 10" id="KW-1133">Transmembrane helix</keyword>
<dbReference type="GO" id="GO:0005886">
    <property type="term" value="C:plasma membrane"/>
    <property type="evidence" value="ECO:0007669"/>
    <property type="project" value="UniProtKB-SubCell"/>
</dbReference>
<evidence type="ECO:0000256" key="6">
    <source>
        <dbReference type="ARBA" id="ARBA00022989"/>
    </source>
</evidence>
<dbReference type="GO" id="GO:0034204">
    <property type="term" value="P:lipid translocation"/>
    <property type="evidence" value="ECO:0007669"/>
    <property type="project" value="TreeGrafter"/>
</dbReference>
<feature type="transmembrane region" description="Helical" evidence="10">
    <location>
        <begin position="384"/>
        <end position="403"/>
    </location>
</feature>
<proteinExistence type="inferred from homology"/>
<evidence type="ECO:0000313" key="12">
    <source>
        <dbReference type="EMBL" id="MBK1707352.1"/>
    </source>
</evidence>
<dbReference type="Pfam" id="PF03023">
    <property type="entry name" value="MurJ"/>
    <property type="match status" value="1"/>
</dbReference>
<gene>
    <name evidence="12" type="primary">mviN</name>
    <name evidence="10" type="synonym">murJ</name>
    <name evidence="12" type="ORF">CKO40_23175</name>
</gene>
<accession>A0AAJ0UBG1</accession>
<dbReference type="EMBL" id="NRSJ01000086">
    <property type="protein sequence ID" value="MBK1707352.1"/>
    <property type="molecule type" value="Genomic_DNA"/>
</dbReference>
<keyword evidence="7 10" id="KW-0472">Membrane</keyword>
<dbReference type="GO" id="GO:0009252">
    <property type="term" value="P:peptidoglycan biosynthetic process"/>
    <property type="evidence" value="ECO:0007669"/>
    <property type="project" value="UniProtKB-UniRule"/>
</dbReference>
<reference evidence="12" key="2">
    <citation type="journal article" date="2020" name="Microorganisms">
        <title>Osmotic Adaptation and Compatible Solute Biosynthesis of Phototrophic Bacteria as Revealed from Genome Analyses.</title>
        <authorList>
            <person name="Imhoff J.F."/>
            <person name="Rahn T."/>
            <person name="Kunzel S."/>
            <person name="Keller A."/>
            <person name="Neulinger S.C."/>
        </authorList>
    </citation>
    <scope>NUCLEOTIDE SEQUENCE</scope>
    <source>
        <strain evidence="12">DSM 11080</strain>
    </source>
</reference>
<evidence type="ECO:0000256" key="3">
    <source>
        <dbReference type="ARBA" id="ARBA00022692"/>
    </source>
</evidence>
<evidence type="ECO:0000256" key="1">
    <source>
        <dbReference type="ARBA" id="ARBA00004651"/>
    </source>
</evidence>
<keyword evidence="13" id="KW-1185">Reference proteome</keyword>
<keyword evidence="5 10" id="KW-0573">Peptidoglycan synthesis</keyword>
<dbReference type="CDD" id="cd13123">
    <property type="entry name" value="MATE_MurJ_like"/>
    <property type="match status" value="1"/>
</dbReference>
<dbReference type="PANTHER" id="PTHR47019">
    <property type="entry name" value="LIPID II FLIPPASE MURJ"/>
    <property type="match status" value="1"/>
</dbReference>
<protein>
    <recommendedName>
        <fullName evidence="10">Probable lipid II flippase MurJ</fullName>
    </recommendedName>
</protein>
<comment type="function">
    <text evidence="8 10 11">Involved in peptidoglycan biosynthesis. Transports lipid-linked peptidoglycan precursors from the inner to the outer leaflet of the cytoplasmic membrane.</text>
</comment>
<feature type="transmembrane region" description="Helical" evidence="10">
    <location>
        <begin position="314"/>
        <end position="335"/>
    </location>
</feature>
<dbReference type="InterPro" id="IPR004268">
    <property type="entry name" value="MurJ"/>
</dbReference>
<dbReference type="AlphaFoldDB" id="A0AAJ0UBG1"/>
<comment type="subcellular location">
    <subcellularLocation>
        <location evidence="10">Cell inner membrane</location>
        <topology evidence="10">Multi-pass membrane protein</topology>
    </subcellularLocation>
    <subcellularLocation>
        <location evidence="1">Cell membrane</location>
        <topology evidence="1">Multi-pass membrane protein</topology>
    </subcellularLocation>
</comment>
<dbReference type="HAMAP" id="MF_02078">
    <property type="entry name" value="MurJ_MviN"/>
    <property type="match status" value="1"/>
</dbReference>
<keyword evidence="10" id="KW-0997">Cell inner membrane</keyword>
<evidence type="ECO:0000256" key="11">
    <source>
        <dbReference type="PIRNR" id="PIRNR002869"/>
    </source>
</evidence>
<keyword evidence="3 10" id="KW-0812">Transmembrane</keyword>
<organism evidence="12 13">
    <name type="scientific">Halochromatium glycolicum</name>
    <dbReference type="NCBI Taxonomy" id="85075"/>
    <lineage>
        <taxon>Bacteria</taxon>
        <taxon>Pseudomonadati</taxon>
        <taxon>Pseudomonadota</taxon>
        <taxon>Gammaproteobacteria</taxon>
        <taxon>Chromatiales</taxon>
        <taxon>Chromatiaceae</taxon>
        <taxon>Halochromatium</taxon>
    </lineage>
</organism>
<dbReference type="GO" id="GO:0008360">
    <property type="term" value="P:regulation of cell shape"/>
    <property type="evidence" value="ECO:0007669"/>
    <property type="project" value="UniProtKB-UniRule"/>
</dbReference>